<evidence type="ECO:0000313" key="1">
    <source>
        <dbReference type="EMBL" id="NMF47479.1"/>
    </source>
</evidence>
<dbReference type="AlphaFoldDB" id="A0A7X9U4L9"/>
<protein>
    <recommendedName>
        <fullName evidence="3">Rhs element Vgr protein</fullName>
    </recommendedName>
</protein>
<organism evidence="1 2">
    <name type="scientific">Pseudoalteromonas arctica</name>
    <dbReference type="NCBI Taxonomy" id="394751"/>
    <lineage>
        <taxon>Bacteria</taxon>
        <taxon>Pseudomonadati</taxon>
        <taxon>Pseudomonadota</taxon>
        <taxon>Gammaproteobacteria</taxon>
        <taxon>Alteromonadales</taxon>
        <taxon>Pseudoalteromonadaceae</taxon>
        <taxon>Pseudoalteromonas</taxon>
    </lineage>
</organism>
<proteinExistence type="predicted"/>
<accession>A0A7X9U4L9</accession>
<evidence type="ECO:0008006" key="3">
    <source>
        <dbReference type="Google" id="ProtNLM"/>
    </source>
</evidence>
<dbReference type="Proteomes" id="UP000519126">
    <property type="component" value="Unassembled WGS sequence"/>
</dbReference>
<sequence length="138" mass="14741">MNAKVKSIFNHDQQLAPVSKVDEFGRVKSVTINNDEHSVVAQAAHITPCQVGDTVLLTHTAQGFIVTGLIASEDQAPAALIKNSQGHITIEAQQSISLQTAKGTIEVFADGTIVLEGRDITANSEQDLTLAGWPIRLN</sequence>
<dbReference type="RefSeq" id="WP_170071219.1">
    <property type="nucleotide sequence ID" value="NZ_JABBCX010000002.1"/>
</dbReference>
<evidence type="ECO:0000313" key="2">
    <source>
        <dbReference type="Proteomes" id="UP000519126"/>
    </source>
</evidence>
<dbReference type="EMBL" id="JABBCX010000002">
    <property type="protein sequence ID" value="NMF47479.1"/>
    <property type="molecule type" value="Genomic_DNA"/>
</dbReference>
<gene>
    <name evidence="1" type="ORF">HHL01_04720</name>
</gene>
<reference evidence="1 2" key="1">
    <citation type="submission" date="2020-04" db="EMBL/GenBank/DDBJ databases">
        <title>Genome Sequencing and Assembley of Pseudoalteromonas artica.</title>
        <authorList>
            <person name="Akerly B."/>
            <person name="Cook G."/>
        </authorList>
    </citation>
    <scope>NUCLEOTIDE SEQUENCE [LARGE SCALE GENOMIC DNA]</scope>
    <source>
        <strain evidence="1 2">NEC-BIFX-0059</strain>
    </source>
</reference>
<comment type="caution">
    <text evidence="1">The sequence shown here is derived from an EMBL/GenBank/DDBJ whole genome shotgun (WGS) entry which is preliminary data.</text>
</comment>
<name>A0A7X9U4L9_9GAMM</name>